<keyword evidence="4" id="KW-1185">Reference proteome</keyword>
<dbReference type="Gene3D" id="2.30.110.10">
    <property type="entry name" value="Electron Transport, Fmn-binding Protein, Chain A"/>
    <property type="match status" value="1"/>
</dbReference>
<dbReference type="RefSeq" id="WP_194367502.1">
    <property type="nucleotide sequence ID" value="NZ_CP054493.1"/>
</dbReference>
<evidence type="ECO:0000259" key="2">
    <source>
        <dbReference type="Pfam" id="PF01243"/>
    </source>
</evidence>
<dbReference type="InterPro" id="IPR052019">
    <property type="entry name" value="F420H2_bilvrd_red/Heme_oxyg"/>
</dbReference>
<evidence type="ECO:0000313" key="3">
    <source>
        <dbReference type="EMBL" id="QOY55463.1"/>
    </source>
</evidence>
<dbReference type="GO" id="GO:0005829">
    <property type="term" value="C:cytosol"/>
    <property type="evidence" value="ECO:0007669"/>
    <property type="project" value="TreeGrafter"/>
</dbReference>
<accession>A0A7S7M1T4</accession>
<dbReference type="Pfam" id="PF01243">
    <property type="entry name" value="PNPOx_N"/>
    <property type="match status" value="1"/>
</dbReference>
<keyword evidence="1" id="KW-0560">Oxidoreductase</keyword>
<dbReference type="KEGG" id="smas:HUE87_04305"/>
<dbReference type="Proteomes" id="UP000593836">
    <property type="component" value="Chromosome"/>
</dbReference>
<gene>
    <name evidence="3" type="ORF">HUE87_04305</name>
</gene>
<evidence type="ECO:0000313" key="4">
    <source>
        <dbReference type="Proteomes" id="UP000593836"/>
    </source>
</evidence>
<dbReference type="PANTHER" id="PTHR35176">
    <property type="entry name" value="HEME OXYGENASE HI_0854-RELATED"/>
    <property type="match status" value="1"/>
</dbReference>
<dbReference type="SUPFAM" id="SSF50475">
    <property type="entry name" value="FMN-binding split barrel"/>
    <property type="match status" value="1"/>
</dbReference>
<reference evidence="3 4" key="1">
    <citation type="submission" date="2020-05" db="EMBL/GenBank/DDBJ databases">
        <title>Sulfurimonas marisnigri, sp. nov., and Sulfurimonas baltica, sp. nov., manganese oxide reducing chemolithoautotrophs of the class Epsilonproteobacteria isolated from the pelagic redoxclines of the Black and Baltic Seas and emended description of the genus Sulfurimonas.</title>
        <authorList>
            <person name="Henkel J.V."/>
            <person name="Laudan C."/>
            <person name="Werner J."/>
            <person name="Neu T."/>
            <person name="Plewe S."/>
            <person name="Sproer C."/>
            <person name="Bunk B."/>
            <person name="Schulz-Vogt H.N."/>
        </authorList>
    </citation>
    <scope>NUCLEOTIDE SEQUENCE [LARGE SCALE GENOMIC DNA]</scope>
    <source>
        <strain evidence="3 4">SoZ1</strain>
    </source>
</reference>
<feature type="domain" description="Pyridoxamine 5'-phosphate oxidase N-terminal" evidence="2">
    <location>
        <begin position="1"/>
        <end position="129"/>
    </location>
</feature>
<evidence type="ECO:0000256" key="1">
    <source>
        <dbReference type="ARBA" id="ARBA00023002"/>
    </source>
</evidence>
<dbReference type="InterPro" id="IPR012349">
    <property type="entry name" value="Split_barrel_FMN-bd"/>
</dbReference>
<name>A0A7S7M1T4_9BACT</name>
<dbReference type="InterPro" id="IPR014419">
    <property type="entry name" value="HutZ"/>
</dbReference>
<organism evidence="3 4">
    <name type="scientific">Candidatus Sulfurimonas marisnigri</name>
    <dbReference type="NCBI Taxonomy" id="2740405"/>
    <lineage>
        <taxon>Bacteria</taxon>
        <taxon>Pseudomonadati</taxon>
        <taxon>Campylobacterota</taxon>
        <taxon>Epsilonproteobacteria</taxon>
        <taxon>Campylobacterales</taxon>
        <taxon>Sulfurimonadaceae</taxon>
        <taxon>Sulfurimonas</taxon>
    </lineage>
</organism>
<dbReference type="GO" id="GO:0016627">
    <property type="term" value="F:oxidoreductase activity, acting on the CH-CH group of donors"/>
    <property type="evidence" value="ECO:0007669"/>
    <property type="project" value="TreeGrafter"/>
</dbReference>
<protein>
    <submittedName>
        <fullName evidence="3">Pyridoxamine 5'-phosphate oxidase family protein</fullName>
    </submittedName>
</protein>
<dbReference type="PANTHER" id="PTHR35176:SF6">
    <property type="entry name" value="HEME OXYGENASE HI_0854-RELATED"/>
    <property type="match status" value="1"/>
</dbReference>
<proteinExistence type="predicted"/>
<dbReference type="InterPro" id="IPR011576">
    <property type="entry name" value="Pyridox_Oxase_N"/>
</dbReference>
<dbReference type="GO" id="GO:0070967">
    <property type="term" value="F:coenzyme F420 binding"/>
    <property type="evidence" value="ECO:0007669"/>
    <property type="project" value="TreeGrafter"/>
</dbReference>
<dbReference type="EMBL" id="CP054493">
    <property type="protein sequence ID" value="QOY55463.1"/>
    <property type="molecule type" value="Genomic_DNA"/>
</dbReference>
<dbReference type="PIRSF" id="PIRSF004633">
    <property type="entry name" value="UCP_PLP_oxd"/>
    <property type="match status" value="1"/>
</dbReference>
<sequence>MKNFISNIKTAVIATIDSNNNPFSSYAPYIYDNNHFYIYISNIATHAKNIQANPNASLFFIEDESKTENLFARKRISLQCKSSIIQRDAERFEEVFALYNEKFDTSMVEMLKKMKDFNLFELEVKAGEATFGFGEAYLIGGENMNELVARTGGSGHHGGNK</sequence>
<dbReference type="AlphaFoldDB" id="A0A7S7M1T4"/>